<accession>A0A1I7RQ15</accession>
<dbReference type="Gene3D" id="2.10.70.10">
    <property type="entry name" value="Complement Module, domain 1"/>
    <property type="match status" value="3"/>
</dbReference>
<feature type="disulfide bond" evidence="5">
    <location>
        <begin position="378"/>
        <end position="405"/>
    </location>
</feature>
<dbReference type="InterPro" id="IPR035976">
    <property type="entry name" value="Sushi/SCR/CCP_sf"/>
</dbReference>
<feature type="domain" description="Sushi" evidence="7">
    <location>
        <begin position="343"/>
        <end position="407"/>
    </location>
</feature>
<sequence length="471" mass="51994">MNESIRCVHPSGTPIFMTDNGAKLSGMIALLLTGRFTTFVGCYVIWMVSHPNTLNSYYQLSVLGLVLKSVAAKECNCSVEVNQMVDEFMGIGGGPGRPGLLGKLNHKLQRADQSNKFESYLRTGEQFYCVKTMGACGATVPLREVENEVEYDTIYNTNFSQPMELGVMDKGILCYIWPKEYHNINTKRHGKMDHQQTREEINMTPIPNMNDQECTLPPVDNGEWLINGLKALPGTSASLFCIPGFTPSNISTVIVCQETSQWEPFPAVCSRRNCSRFDEEQLKGKIRYNVPIVALTPLDEDQYPIGTKATLQCKSETQSVDGVDTVICGDQGWIPNRLGVCAKVCPPFVLNHGRVRYTDIRGYERKAYSNGTVATAICDSGTRLQGVGAASCENGEWSNGHLGSCEPIQCLRMDNIRKGTVQYSKTKKNLKEFSEGDVAKLICNNGTQLKGASESVCEPDGVWKPKLGTCE</sequence>
<evidence type="ECO:0000256" key="2">
    <source>
        <dbReference type="ARBA" id="ARBA00022737"/>
    </source>
</evidence>
<proteinExistence type="predicted"/>
<evidence type="ECO:0000313" key="9">
    <source>
        <dbReference type="WBParaSite" id="BXY_0280600.1"/>
    </source>
</evidence>
<evidence type="ECO:0000256" key="3">
    <source>
        <dbReference type="ARBA" id="ARBA00023157"/>
    </source>
</evidence>
<dbReference type="WBParaSite" id="BXY_0280600.1">
    <property type="protein sequence ID" value="BXY_0280600.1"/>
    <property type="gene ID" value="BXY_0280600"/>
</dbReference>
<evidence type="ECO:0000256" key="1">
    <source>
        <dbReference type="ARBA" id="ARBA00022659"/>
    </source>
</evidence>
<dbReference type="PANTHER" id="PTHR19325:SF575">
    <property type="entry name" value="LOCOMOTION-RELATED PROTEIN HIKARU GENKI"/>
    <property type="match status" value="1"/>
</dbReference>
<organism evidence="8 9">
    <name type="scientific">Bursaphelenchus xylophilus</name>
    <name type="common">Pinewood nematode worm</name>
    <name type="synonym">Aphelenchoides xylophilus</name>
    <dbReference type="NCBI Taxonomy" id="6326"/>
    <lineage>
        <taxon>Eukaryota</taxon>
        <taxon>Metazoa</taxon>
        <taxon>Ecdysozoa</taxon>
        <taxon>Nematoda</taxon>
        <taxon>Chromadorea</taxon>
        <taxon>Rhabditida</taxon>
        <taxon>Tylenchina</taxon>
        <taxon>Tylenchomorpha</taxon>
        <taxon>Aphelenchoidea</taxon>
        <taxon>Aphelenchoididae</taxon>
        <taxon>Bursaphelenchus</taxon>
    </lineage>
</organism>
<feature type="disulfide bond" evidence="5">
    <location>
        <begin position="443"/>
        <end position="470"/>
    </location>
</feature>
<dbReference type="PANTHER" id="PTHR19325">
    <property type="entry name" value="COMPLEMENT COMPONENT-RELATED SUSHI DOMAIN-CONTAINING"/>
    <property type="match status" value="1"/>
</dbReference>
<feature type="domain" description="Sushi" evidence="7">
    <location>
        <begin position="212"/>
        <end position="271"/>
    </location>
</feature>
<protein>
    <submittedName>
        <fullName evidence="9">Complement factor H-like</fullName>
    </submittedName>
</protein>
<dbReference type="PROSITE" id="PS50923">
    <property type="entry name" value="SUSHI"/>
    <property type="match status" value="3"/>
</dbReference>
<keyword evidence="3 5" id="KW-1015">Disulfide bond</keyword>
<comment type="caution">
    <text evidence="5">Lacks conserved residue(s) required for the propagation of feature annotation.</text>
</comment>
<dbReference type="SMART" id="SM00032">
    <property type="entry name" value="CCP"/>
    <property type="match status" value="4"/>
</dbReference>
<name>A0A1I7RQ15_BURXY</name>
<feature type="transmembrane region" description="Helical" evidence="6">
    <location>
        <begin position="24"/>
        <end position="46"/>
    </location>
</feature>
<evidence type="ECO:0000256" key="4">
    <source>
        <dbReference type="ARBA" id="ARBA00023180"/>
    </source>
</evidence>
<evidence type="ECO:0000256" key="6">
    <source>
        <dbReference type="SAM" id="Phobius"/>
    </source>
</evidence>
<dbReference type="InterPro" id="IPR000436">
    <property type="entry name" value="Sushi_SCR_CCP_dom"/>
</dbReference>
<evidence type="ECO:0000256" key="5">
    <source>
        <dbReference type="PROSITE-ProRule" id="PRU00302"/>
    </source>
</evidence>
<dbReference type="AlphaFoldDB" id="A0A1I7RQ15"/>
<keyword evidence="6" id="KW-0472">Membrane</keyword>
<dbReference type="SUPFAM" id="SSF57535">
    <property type="entry name" value="Complement control module/SCR domain"/>
    <property type="match status" value="3"/>
</dbReference>
<dbReference type="Proteomes" id="UP000095284">
    <property type="component" value="Unplaced"/>
</dbReference>
<keyword evidence="6" id="KW-1133">Transmembrane helix</keyword>
<keyword evidence="6" id="KW-0812">Transmembrane</keyword>
<dbReference type="Pfam" id="PF00084">
    <property type="entry name" value="Sushi"/>
    <property type="match status" value="3"/>
</dbReference>
<dbReference type="InterPro" id="IPR050350">
    <property type="entry name" value="Compl-Cell_Adhes-Reg"/>
</dbReference>
<keyword evidence="4" id="KW-0325">Glycoprotein</keyword>
<evidence type="ECO:0000313" key="8">
    <source>
        <dbReference type="Proteomes" id="UP000095284"/>
    </source>
</evidence>
<keyword evidence="2" id="KW-0677">Repeat</keyword>
<feature type="domain" description="Sushi" evidence="7">
    <location>
        <begin position="408"/>
        <end position="471"/>
    </location>
</feature>
<dbReference type="CDD" id="cd00033">
    <property type="entry name" value="CCP"/>
    <property type="match status" value="3"/>
</dbReference>
<reference evidence="9" key="1">
    <citation type="submission" date="2016-11" db="UniProtKB">
        <authorList>
            <consortium name="WormBaseParasite"/>
        </authorList>
    </citation>
    <scope>IDENTIFICATION</scope>
</reference>
<evidence type="ECO:0000259" key="7">
    <source>
        <dbReference type="PROSITE" id="PS50923"/>
    </source>
</evidence>
<keyword evidence="1 5" id="KW-0768">Sushi</keyword>